<organism evidence="1 2">
    <name type="scientific">Actinomadura miaoliensis</name>
    <dbReference type="NCBI Taxonomy" id="430685"/>
    <lineage>
        <taxon>Bacteria</taxon>
        <taxon>Bacillati</taxon>
        <taxon>Actinomycetota</taxon>
        <taxon>Actinomycetes</taxon>
        <taxon>Streptosporangiales</taxon>
        <taxon>Thermomonosporaceae</taxon>
        <taxon>Actinomadura</taxon>
    </lineage>
</organism>
<reference evidence="2" key="1">
    <citation type="journal article" date="2019" name="Int. J. Syst. Evol. Microbiol.">
        <title>The Global Catalogue of Microorganisms (GCM) 10K type strain sequencing project: providing services to taxonomists for standard genome sequencing and annotation.</title>
        <authorList>
            <consortium name="The Broad Institute Genomics Platform"/>
            <consortium name="The Broad Institute Genome Sequencing Center for Infectious Disease"/>
            <person name="Wu L."/>
            <person name="Ma J."/>
        </authorList>
    </citation>
    <scope>NUCLEOTIDE SEQUENCE [LARGE SCALE GENOMIC DNA]</scope>
    <source>
        <strain evidence="2">JCM 16702</strain>
    </source>
</reference>
<protein>
    <recommendedName>
        <fullName evidence="3">A-factor biosynthesis hotdog domain-containing protein</fullName>
    </recommendedName>
</protein>
<sequence>MPVSDRESRWDLVDSIVSDRSTSLHIPDLDAGFGLQIRTMVGLSVPSMYEELARHVDVAALRRRGLSSAVTFAEFERLARPLAVAAPLHTRVETRQCELSGHGLGHPAARLGFGIQYTFSSPGGRGDPLRYREITDPQPAPRGRGRLLLTLIRPFVPRRERLVTETPKETGHLRVHRLDAPHPTVKSLGAVSAEHRQIDFPASEHRGFFGRHHTDTNQSVFTGDYLSVMVDHATTLLGVAGLPVGRHSVERIAAVFKAPFSAGAEYVIRARLYGDGDSTVALVGLHAILNGRPTLRPAVFGRIEGTMDAG</sequence>
<comment type="caution">
    <text evidence="1">The sequence shown here is derived from an EMBL/GenBank/DDBJ whole genome shotgun (WGS) entry which is preliminary data.</text>
</comment>
<keyword evidence="2" id="KW-1185">Reference proteome</keyword>
<dbReference type="EMBL" id="BAAAZG010000001">
    <property type="protein sequence ID" value="GAA4054720.1"/>
    <property type="molecule type" value="Genomic_DNA"/>
</dbReference>
<dbReference type="RefSeq" id="WP_344939383.1">
    <property type="nucleotide sequence ID" value="NZ_BAAAZG010000001.1"/>
</dbReference>
<name>A0ABP7UWW5_9ACTN</name>
<proteinExistence type="predicted"/>
<gene>
    <name evidence="1" type="ORF">GCM10022214_02120</name>
</gene>
<accession>A0ABP7UWW5</accession>
<evidence type="ECO:0000313" key="2">
    <source>
        <dbReference type="Proteomes" id="UP001500683"/>
    </source>
</evidence>
<evidence type="ECO:0000313" key="1">
    <source>
        <dbReference type="EMBL" id="GAA4054720.1"/>
    </source>
</evidence>
<dbReference type="Proteomes" id="UP001500683">
    <property type="component" value="Unassembled WGS sequence"/>
</dbReference>
<evidence type="ECO:0008006" key="3">
    <source>
        <dbReference type="Google" id="ProtNLM"/>
    </source>
</evidence>